<evidence type="ECO:0000256" key="1">
    <source>
        <dbReference type="ARBA" id="ARBA00004141"/>
    </source>
</evidence>
<proteinExistence type="inferred from homology"/>
<dbReference type="PANTHER" id="PTHR30576:SF10">
    <property type="entry name" value="SLL5057 PROTEIN"/>
    <property type="match status" value="1"/>
</dbReference>
<dbReference type="InterPro" id="IPR003362">
    <property type="entry name" value="Bact_transf"/>
</dbReference>
<keyword evidence="10" id="KW-1185">Reference proteome</keyword>
<dbReference type="EMBL" id="PRKW01000003">
    <property type="protein sequence ID" value="PPB49585.1"/>
    <property type="molecule type" value="Genomic_DNA"/>
</dbReference>
<dbReference type="RefSeq" id="WP_104121071.1">
    <property type="nucleotide sequence ID" value="NZ_PRKW01000003.1"/>
</dbReference>
<dbReference type="GO" id="GO:0016020">
    <property type="term" value="C:membrane"/>
    <property type="evidence" value="ECO:0007669"/>
    <property type="project" value="UniProtKB-SubCell"/>
</dbReference>
<feature type="transmembrane region" description="Helical" evidence="7">
    <location>
        <begin position="306"/>
        <end position="327"/>
    </location>
</feature>
<dbReference type="Proteomes" id="UP000239297">
    <property type="component" value="Unassembled WGS sequence"/>
</dbReference>
<keyword evidence="6 7" id="KW-0472">Membrane</keyword>
<evidence type="ECO:0000256" key="4">
    <source>
        <dbReference type="ARBA" id="ARBA00022692"/>
    </source>
</evidence>
<feature type="domain" description="Bacterial sugar transferase" evidence="8">
    <location>
        <begin position="301"/>
        <end position="488"/>
    </location>
</feature>
<sequence length="494" mass="53923">MTQVQSAFGSSSRVPGIAAFNQPILLSGTTWRRRYQLSLVATDSVLILLVLALNMAASTAGASSGAGHLALGGAVAAGWMTAMSLARSRDARVVGTGAGEYKKVVRASVGTFAATAVLAVVLDLEHFRGMLVLALPAGTLLLLSGRWMWRRWLLHQSLLGHYLSKVVVVGRPADVRYVASQLARKSGPAYTVVGAVYEGKASPAALHAGDRLVPVVSGLRKIKDFVAQTGADAVIVAGPLQKGSSYIRELGWRLEESSTELVLASALTNVAGPRITMRPVEGLPLMHVELPHFTGGRHVLKRVMDIVVSVLALGVLAPLFLLLTLAIRHDTPGPAFFVQERAGKDSAVFRMFKFRSMVTTAEDELELLKEHDEGHGVLFKIRDDPRVTRTGRIIRKYSLDELPQLWNVLRGDMSLVGPRPPLVSEVSAYEEHTHRRLLIKPGLTGLWQVSGRSDLDWDESVRLDLWYVENWSVMGDLIILWRTFKVVLRPVGAY</sequence>
<evidence type="ECO:0000256" key="6">
    <source>
        <dbReference type="ARBA" id="ARBA00023136"/>
    </source>
</evidence>
<evidence type="ECO:0000256" key="2">
    <source>
        <dbReference type="ARBA" id="ARBA00006464"/>
    </source>
</evidence>
<feature type="transmembrane region" description="Helical" evidence="7">
    <location>
        <begin position="37"/>
        <end position="57"/>
    </location>
</feature>
<reference evidence="9 10" key="1">
    <citation type="journal article" date="2014" name="Int. J. Syst. Evol. Microbiol.">
        <title>Arthrobacter pityocampae sp. nov., isolated from Thaumetopoea pityocampa (Lep., Thaumetopoeidae).</title>
        <authorList>
            <person name="Ince I.A."/>
            <person name="Demirbag Z."/>
            <person name="Kati H."/>
        </authorList>
    </citation>
    <scope>NUCLEOTIDE SEQUENCE [LARGE SCALE GENOMIC DNA]</scope>
    <source>
        <strain evidence="9 10">Tp2</strain>
    </source>
</reference>
<dbReference type="OrthoDB" id="9808602at2"/>
<accession>A0A2S5IYF7</accession>
<feature type="transmembrane region" description="Helical" evidence="7">
    <location>
        <begin position="107"/>
        <end position="124"/>
    </location>
</feature>
<keyword evidence="3 9" id="KW-0808">Transferase</keyword>
<dbReference type="NCBIfam" id="TIGR03025">
    <property type="entry name" value="EPS_sugtrans"/>
    <property type="match status" value="1"/>
</dbReference>
<keyword evidence="5 7" id="KW-1133">Transmembrane helix</keyword>
<dbReference type="AlphaFoldDB" id="A0A2S5IYF7"/>
<name>A0A2S5IYF7_9MICC</name>
<comment type="caution">
    <text evidence="9">The sequence shown here is derived from an EMBL/GenBank/DDBJ whole genome shotgun (WGS) entry which is preliminary data.</text>
</comment>
<protein>
    <submittedName>
        <fullName evidence="9">Polyprenyl glycosylphosphotransferase</fullName>
    </submittedName>
</protein>
<evidence type="ECO:0000256" key="7">
    <source>
        <dbReference type="SAM" id="Phobius"/>
    </source>
</evidence>
<keyword evidence="4 7" id="KW-0812">Transmembrane</keyword>
<evidence type="ECO:0000313" key="10">
    <source>
        <dbReference type="Proteomes" id="UP000239297"/>
    </source>
</evidence>
<dbReference type="Pfam" id="PF02397">
    <property type="entry name" value="Bac_transf"/>
    <property type="match status" value="1"/>
</dbReference>
<evidence type="ECO:0000256" key="3">
    <source>
        <dbReference type="ARBA" id="ARBA00022679"/>
    </source>
</evidence>
<organism evidence="9 10">
    <name type="scientific">Arthrobacter pityocampae</name>
    <dbReference type="NCBI Taxonomy" id="547334"/>
    <lineage>
        <taxon>Bacteria</taxon>
        <taxon>Bacillati</taxon>
        <taxon>Actinomycetota</taxon>
        <taxon>Actinomycetes</taxon>
        <taxon>Micrococcales</taxon>
        <taxon>Micrococcaceae</taxon>
        <taxon>Arthrobacter</taxon>
    </lineage>
</organism>
<dbReference type="PANTHER" id="PTHR30576">
    <property type="entry name" value="COLANIC BIOSYNTHESIS UDP-GLUCOSE LIPID CARRIER TRANSFERASE"/>
    <property type="match status" value="1"/>
</dbReference>
<feature type="transmembrane region" description="Helical" evidence="7">
    <location>
        <begin position="130"/>
        <end position="149"/>
    </location>
</feature>
<evidence type="ECO:0000256" key="5">
    <source>
        <dbReference type="ARBA" id="ARBA00022989"/>
    </source>
</evidence>
<dbReference type="InterPro" id="IPR017475">
    <property type="entry name" value="EPS_sugar_tfrase"/>
</dbReference>
<feature type="transmembrane region" description="Helical" evidence="7">
    <location>
        <begin position="69"/>
        <end position="86"/>
    </location>
</feature>
<evidence type="ECO:0000259" key="8">
    <source>
        <dbReference type="Pfam" id="PF02397"/>
    </source>
</evidence>
<comment type="subcellular location">
    <subcellularLocation>
        <location evidence="1">Membrane</location>
        <topology evidence="1">Multi-pass membrane protein</topology>
    </subcellularLocation>
</comment>
<comment type="similarity">
    <text evidence="2">Belongs to the bacterial sugar transferase family.</text>
</comment>
<dbReference type="GO" id="GO:0016780">
    <property type="term" value="F:phosphotransferase activity, for other substituted phosphate groups"/>
    <property type="evidence" value="ECO:0007669"/>
    <property type="project" value="TreeGrafter"/>
</dbReference>
<gene>
    <name evidence="9" type="ORF">C4K88_07815</name>
</gene>
<evidence type="ECO:0000313" key="9">
    <source>
        <dbReference type="EMBL" id="PPB49585.1"/>
    </source>
</evidence>